<evidence type="ECO:0000256" key="2">
    <source>
        <dbReference type="SAM" id="MobiDB-lite"/>
    </source>
</evidence>
<feature type="compositionally biased region" description="Low complexity" evidence="2">
    <location>
        <begin position="59"/>
        <end position="70"/>
    </location>
</feature>
<feature type="coiled-coil region" evidence="1">
    <location>
        <begin position="327"/>
        <end position="354"/>
    </location>
</feature>
<accession>A0A9P4QT10</accession>
<proteinExistence type="predicted"/>
<evidence type="ECO:0000313" key="3">
    <source>
        <dbReference type="EMBL" id="KAF2730391.1"/>
    </source>
</evidence>
<dbReference type="OrthoDB" id="3792038at2759"/>
<keyword evidence="4" id="KW-1185">Reference proteome</keyword>
<evidence type="ECO:0000256" key="1">
    <source>
        <dbReference type="SAM" id="Coils"/>
    </source>
</evidence>
<reference evidence="3" key="1">
    <citation type="journal article" date="2020" name="Stud. Mycol.">
        <title>101 Dothideomycetes genomes: a test case for predicting lifestyles and emergence of pathogens.</title>
        <authorList>
            <person name="Haridas S."/>
            <person name="Albert R."/>
            <person name="Binder M."/>
            <person name="Bloem J."/>
            <person name="Labutti K."/>
            <person name="Salamov A."/>
            <person name="Andreopoulos B."/>
            <person name="Baker S."/>
            <person name="Barry K."/>
            <person name="Bills G."/>
            <person name="Bluhm B."/>
            <person name="Cannon C."/>
            <person name="Castanera R."/>
            <person name="Culley D."/>
            <person name="Daum C."/>
            <person name="Ezra D."/>
            <person name="Gonzalez J."/>
            <person name="Henrissat B."/>
            <person name="Kuo A."/>
            <person name="Liang C."/>
            <person name="Lipzen A."/>
            <person name="Lutzoni F."/>
            <person name="Magnuson J."/>
            <person name="Mondo S."/>
            <person name="Nolan M."/>
            <person name="Ohm R."/>
            <person name="Pangilinan J."/>
            <person name="Park H.-J."/>
            <person name="Ramirez L."/>
            <person name="Alfaro M."/>
            <person name="Sun H."/>
            <person name="Tritt A."/>
            <person name="Yoshinaga Y."/>
            <person name="Zwiers L.-H."/>
            <person name="Turgeon B."/>
            <person name="Goodwin S."/>
            <person name="Spatafora J."/>
            <person name="Crous P."/>
            <person name="Grigoriev I."/>
        </authorList>
    </citation>
    <scope>NUCLEOTIDE SEQUENCE</scope>
    <source>
        <strain evidence="3">CBS 125425</strain>
    </source>
</reference>
<feature type="compositionally biased region" description="Basic and acidic residues" evidence="2">
    <location>
        <begin position="40"/>
        <end position="55"/>
    </location>
</feature>
<gene>
    <name evidence="3" type="ORF">EJ04DRAFT_586405</name>
</gene>
<feature type="compositionally biased region" description="Low complexity" evidence="2">
    <location>
        <begin position="21"/>
        <end position="39"/>
    </location>
</feature>
<dbReference type="AlphaFoldDB" id="A0A9P4QT10"/>
<evidence type="ECO:0000313" key="4">
    <source>
        <dbReference type="Proteomes" id="UP000799444"/>
    </source>
</evidence>
<feature type="region of interest" description="Disordered" evidence="2">
    <location>
        <begin position="21"/>
        <end position="70"/>
    </location>
</feature>
<dbReference type="EMBL" id="ML996219">
    <property type="protein sequence ID" value="KAF2730391.1"/>
    <property type="molecule type" value="Genomic_DNA"/>
</dbReference>
<organism evidence="3 4">
    <name type="scientific">Polyplosphaeria fusca</name>
    <dbReference type="NCBI Taxonomy" id="682080"/>
    <lineage>
        <taxon>Eukaryota</taxon>
        <taxon>Fungi</taxon>
        <taxon>Dikarya</taxon>
        <taxon>Ascomycota</taxon>
        <taxon>Pezizomycotina</taxon>
        <taxon>Dothideomycetes</taxon>
        <taxon>Pleosporomycetidae</taxon>
        <taxon>Pleosporales</taxon>
        <taxon>Tetraplosphaeriaceae</taxon>
        <taxon>Polyplosphaeria</taxon>
    </lineage>
</organism>
<comment type="caution">
    <text evidence="3">The sequence shown here is derived from an EMBL/GenBank/DDBJ whole genome shotgun (WGS) entry which is preliminary data.</text>
</comment>
<dbReference type="Proteomes" id="UP000799444">
    <property type="component" value="Unassembled WGS sequence"/>
</dbReference>
<sequence>MVYSDSSRGKMGVFKRIFHKSTSTTAKESTSPTSASHSESQSEKRGMRALLDRLRSKSSKSSSPEIVPSSAQSVQSAQVPKLVVSFVKCLTGTMLSDFLSWFLFHDIVLLPESPGRWYHTINAMDMRGWIALGSFLRTGINLDLELVTLDAICDRLRLPKATVYDCLRQLADPQDMTWTQLASTMRVAKQENMTEAQTLGLVQSKLCNLLRLANHLTPSKHGIFPLYRVKVINRIKEFNHELLAPRLAVLVGSAPKLTTKTPEEKSRLEYLFEAMQQERPVPLTRYGLFPEHDLDIHATPTVTGEHYFLEQYQLEKSFSTISLGRENQALRARNAELELVAKSLKVAKEQLVQQVASLGRVRLAKSALRRGSAPANILLQDRRALQIGLNPIESSRSNLVGHLPAPGSGHGINRPSRDYVNVFNPSSRSLDFSQLHDVFSPLDFKPLPDIPLADPSTKEPFPSFTPKGHSMLPRSHGYPDLRAVLGDCSSGSIIHSRSRTPSPDCASSSTILIEKGIKGGKENAQIGE</sequence>
<name>A0A9P4QT10_9PLEO</name>
<protein>
    <submittedName>
        <fullName evidence="3">Uncharacterized protein</fullName>
    </submittedName>
</protein>
<keyword evidence="1" id="KW-0175">Coiled coil</keyword>